<protein>
    <submittedName>
        <fullName evidence="4">Tetratricopeptide TPR_2 repeat protein</fullName>
    </submittedName>
</protein>
<keyword evidence="2" id="KW-0472">Membrane</keyword>
<accession>D0LKD0</accession>
<organism evidence="4 5">
    <name type="scientific">Haliangium ochraceum (strain DSM 14365 / JCM 11303 / SMP-2)</name>
    <dbReference type="NCBI Taxonomy" id="502025"/>
    <lineage>
        <taxon>Bacteria</taxon>
        <taxon>Pseudomonadati</taxon>
        <taxon>Myxococcota</taxon>
        <taxon>Polyangia</taxon>
        <taxon>Haliangiales</taxon>
        <taxon>Kofleriaceae</taxon>
        <taxon>Haliangium</taxon>
    </lineage>
</organism>
<feature type="transmembrane region" description="Helical" evidence="2">
    <location>
        <begin position="781"/>
        <end position="800"/>
    </location>
</feature>
<dbReference type="KEGG" id="hoh:Hoch_0525"/>
<dbReference type="PANTHER" id="PTHR40940">
    <property type="entry name" value="PROTEIN BATD-RELATED"/>
    <property type="match status" value="1"/>
</dbReference>
<dbReference type="OrthoDB" id="180318at2"/>
<dbReference type="SUPFAM" id="SSF48452">
    <property type="entry name" value="TPR-like"/>
    <property type="match status" value="1"/>
</dbReference>
<evidence type="ECO:0000313" key="4">
    <source>
        <dbReference type="EMBL" id="ACY13164.1"/>
    </source>
</evidence>
<dbReference type="Gene3D" id="1.25.40.10">
    <property type="entry name" value="Tetratricopeptide repeat domain"/>
    <property type="match status" value="1"/>
</dbReference>
<keyword evidence="5" id="KW-1185">Reference proteome</keyword>
<feature type="transmembrane region" description="Helical" evidence="2">
    <location>
        <begin position="484"/>
        <end position="504"/>
    </location>
</feature>
<dbReference type="EMBL" id="CP001804">
    <property type="protein sequence ID" value="ACY13164.1"/>
    <property type="molecule type" value="Genomic_DNA"/>
</dbReference>
<gene>
    <name evidence="4" type="ordered locus">Hoch_0525</name>
</gene>
<dbReference type="eggNOG" id="COG0457">
    <property type="taxonomic scope" value="Bacteria"/>
</dbReference>
<dbReference type="eggNOG" id="COG4783">
    <property type="taxonomic scope" value="Bacteria"/>
</dbReference>
<feature type="chain" id="PRO_5003010192" evidence="3">
    <location>
        <begin position="27"/>
        <end position="897"/>
    </location>
</feature>
<keyword evidence="3" id="KW-0732">Signal</keyword>
<dbReference type="Proteomes" id="UP000001880">
    <property type="component" value="Chromosome"/>
</dbReference>
<sequence length="897" mass="94534">MSKRFVAALSMSIFALVLLAAGAAHAQRATLHLQSGDAHEGLPFIVAVSAEGFAPEPQPEIEEFAIAGAELSFLGVTPNVSSSVMIRNGRRSETRRVEFVYRYRIVAPKAGLYRVPAIRVSQGSVQASTRPSSIRVTAVPSSEDMAFRLDLPERAVSVGETFDLGIEWLLRRDPSEHSFSVPLLDDGEWFDVHVPPPVSGRRQTLSVPAGDRQLELPFTQDRVTVSGREYTRVRMAVSVTPVQAGTYEVAPAQAVAELEVGTGRDRFGFPVARTQLFRARDTARTLEIRPLPLANRPPSFAGAVGTSFSIKVQASRSVVSVGEPIDLDILVRGDGRMEGLSLGPLIASDRLSEDEFSVVDGALTGTLSEDDNGKRFHVTVRLKSPDVREIPPLAFSYFDPARNAYETVRSEPIALQVAGSAVVGAADVVSAAAAKREGEGGDAAAEGAAQDAAGGARSGTFAGAEFALSAADETLDEAATTAGLLPLILAIYGLALLVAAGRTWQVRTRAARGQSSELRQAKKRVDEAVRRAESQPAREAAPEVLAALRHLARLTEQRASGEVIARLETEAYAPAAAEQPLAADLRDDIGALASSWMRAQRESDGAATGRRAGAAALLLLVGAALSAAPARAQQGAQPGAQQGDGQAPAAADAAPAASAATGAASLEAARALYAEALGESSREARARGFAQAERLFGALVEQYPDRPELLADWGNAALGAQDLGRAALAYRRALAHDPGNQRAARNLDWVRARVAVGSAAADASSDVIFWRYLLSPAERHVLGALAFALGLLLLAPWAGWRLRWRALLAALPLLLWLAMLLSLATDPDPADDAVVLGDGVTLRTADSAGAPQALASTLPAGAEVRVDEIRGEWTRVVLGDDLAGWLPSSALAPVMAR</sequence>
<dbReference type="InterPro" id="IPR025738">
    <property type="entry name" value="BatD"/>
</dbReference>
<feature type="region of interest" description="Disordered" evidence="1">
    <location>
        <begin position="632"/>
        <end position="654"/>
    </location>
</feature>
<evidence type="ECO:0000256" key="1">
    <source>
        <dbReference type="SAM" id="MobiDB-lite"/>
    </source>
</evidence>
<keyword evidence="2" id="KW-0812">Transmembrane</keyword>
<feature type="signal peptide" evidence="3">
    <location>
        <begin position="1"/>
        <end position="26"/>
    </location>
</feature>
<keyword evidence="2" id="KW-1133">Transmembrane helix</keyword>
<evidence type="ECO:0000256" key="2">
    <source>
        <dbReference type="SAM" id="Phobius"/>
    </source>
</evidence>
<feature type="transmembrane region" description="Helical" evidence="2">
    <location>
        <begin position="806"/>
        <end position="824"/>
    </location>
</feature>
<evidence type="ECO:0000256" key="3">
    <source>
        <dbReference type="SAM" id="SignalP"/>
    </source>
</evidence>
<dbReference type="AlphaFoldDB" id="D0LKD0"/>
<dbReference type="PANTHER" id="PTHR40940:SF2">
    <property type="entry name" value="BATD"/>
    <property type="match status" value="1"/>
</dbReference>
<dbReference type="STRING" id="502025.Hoch_0525"/>
<proteinExistence type="predicted"/>
<dbReference type="InterPro" id="IPR011990">
    <property type="entry name" value="TPR-like_helical_dom_sf"/>
</dbReference>
<name>D0LKD0_HALO1</name>
<dbReference type="HOGENOM" id="CLU_322575_0_0_7"/>
<evidence type="ECO:0000313" key="5">
    <source>
        <dbReference type="Proteomes" id="UP000001880"/>
    </source>
</evidence>
<dbReference type="Pfam" id="PF13584">
    <property type="entry name" value="BatD"/>
    <property type="match status" value="1"/>
</dbReference>
<dbReference type="RefSeq" id="WP_012825791.1">
    <property type="nucleotide sequence ID" value="NC_013440.1"/>
</dbReference>
<reference evidence="4 5" key="1">
    <citation type="journal article" date="2010" name="Stand. Genomic Sci.">
        <title>Complete genome sequence of Haliangium ochraceum type strain (SMP-2).</title>
        <authorList>
            <consortium name="US DOE Joint Genome Institute (JGI-PGF)"/>
            <person name="Ivanova N."/>
            <person name="Daum C."/>
            <person name="Lang E."/>
            <person name="Abt B."/>
            <person name="Kopitz M."/>
            <person name="Saunders E."/>
            <person name="Lapidus A."/>
            <person name="Lucas S."/>
            <person name="Glavina Del Rio T."/>
            <person name="Nolan M."/>
            <person name="Tice H."/>
            <person name="Copeland A."/>
            <person name="Cheng J.F."/>
            <person name="Chen F."/>
            <person name="Bruce D."/>
            <person name="Goodwin L."/>
            <person name="Pitluck S."/>
            <person name="Mavromatis K."/>
            <person name="Pati A."/>
            <person name="Mikhailova N."/>
            <person name="Chen A."/>
            <person name="Palaniappan K."/>
            <person name="Land M."/>
            <person name="Hauser L."/>
            <person name="Chang Y.J."/>
            <person name="Jeffries C.D."/>
            <person name="Detter J.C."/>
            <person name="Brettin T."/>
            <person name="Rohde M."/>
            <person name="Goker M."/>
            <person name="Bristow J."/>
            <person name="Markowitz V."/>
            <person name="Eisen J.A."/>
            <person name="Hugenholtz P."/>
            <person name="Kyrpides N.C."/>
            <person name="Klenk H.P."/>
        </authorList>
    </citation>
    <scope>NUCLEOTIDE SEQUENCE [LARGE SCALE GENOMIC DNA]</scope>
    <source>
        <strain evidence="5">DSM 14365 / CIP 107738 / JCM 11303 / AJ 13395 / SMP-2</strain>
    </source>
</reference>